<keyword evidence="2" id="KW-0560">Oxidoreductase</keyword>
<dbReference type="RefSeq" id="WP_003881899.1">
    <property type="nucleotide sequence ID" value="NZ_JH814728.1"/>
</dbReference>
<evidence type="ECO:0000256" key="2">
    <source>
        <dbReference type="ARBA" id="ARBA00023002"/>
    </source>
</evidence>
<feature type="domain" description="Ketoreductase" evidence="4">
    <location>
        <begin position="9"/>
        <end position="199"/>
    </location>
</feature>
<reference evidence="5 6" key="1">
    <citation type="journal article" date="2012" name="J. Bacteriol.">
        <title>Complete Genome Sequence of Mycobacterium fortuitum subsp. fortuitum Type Strain DSM46621.</title>
        <authorList>
            <person name="Ho Y.S."/>
            <person name="Adroub S.A."/>
            <person name="Aleisa F."/>
            <person name="Mahmood H."/>
            <person name="Othoum G."/>
            <person name="Rashid F."/>
            <person name="Zaher M."/>
            <person name="Ali S."/>
            <person name="Bitter W."/>
            <person name="Pain A."/>
            <person name="Abdallah A.M."/>
        </authorList>
    </citation>
    <scope>NUCLEOTIDE SEQUENCE [LARGE SCALE GENOMIC DNA]</scope>
    <source>
        <strain evidence="6">DSM46621</strain>
    </source>
</reference>
<dbReference type="PATRIC" id="fig|1214102.3.peg.2594"/>
<comment type="similarity">
    <text evidence="1 3">Belongs to the short-chain dehydrogenases/reductases (SDR) family.</text>
</comment>
<dbReference type="PRINTS" id="PR00080">
    <property type="entry name" value="SDRFAMILY"/>
</dbReference>
<dbReference type="InterPro" id="IPR051687">
    <property type="entry name" value="Peroxisomal_Beta-Oxidation"/>
</dbReference>
<dbReference type="PANTHER" id="PTHR45024">
    <property type="entry name" value="DEHYDROGENASES, SHORT CHAIN"/>
    <property type="match status" value="1"/>
</dbReference>
<dbReference type="GO" id="GO:0016491">
    <property type="term" value="F:oxidoreductase activity"/>
    <property type="evidence" value="ECO:0007669"/>
    <property type="project" value="UniProtKB-KW"/>
</dbReference>
<dbReference type="Pfam" id="PF00106">
    <property type="entry name" value="adh_short"/>
    <property type="match status" value="1"/>
</dbReference>
<proteinExistence type="inferred from homology"/>
<evidence type="ECO:0000256" key="3">
    <source>
        <dbReference type="RuleBase" id="RU000363"/>
    </source>
</evidence>
<comment type="caution">
    <text evidence="5">The sequence shown here is derived from an EMBL/GenBank/DDBJ whole genome shotgun (WGS) entry which is preliminary data.</text>
</comment>
<accession>K0VR02</accession>
<dbReference type="SMART" id="SM00822">
    <property type="entry name" value="PKS_KR"/>
    <property type="match status" value="1"/>
</dbReference>
<dbReference type="Gene3D" id="3.40.50.720">
    <property type="entry name" value="NAD(P)-binding Rossmann-like Domain"/>
    <property type="match status" value="1"/>
</dbReference>
<gene>
    <name evidence="5" type="ORF">MFORT_13053</name>
</gene>
<organism evidence="5 6">
    <name type="scientific">Mycolicibacterium fortuitum subsp. fortuitum DSM 46621 = ATCC 6841 = JCM 6387</name>
    <dbReference type="NCBI Taxonomy" id="1214102"/>
    <lineage>
        <taxon>Bacteria</taxon>
        <taxon>Bacillati</taxon>
        <taxon>Actinomycetota</taxon>
        <taxon>Actinomycetes</taxon>
        <taxon>Mycobacteriales</taxon>
        <taxon>Mycobacteriaceae</taxon>
        <taxon>Mycolicibacterium</taxon>
    </lineage>
</organism>
<dbReference type="AlphaFoldDB" id="K0VR02"/>
<dbReference type="Proteomes" id="UP000006043">
    <property type="component" value="Unassembled WGS sequence"/>
</dbReference>
<evidence type="ECO:0000313" key="5">
    <source>
        <dbReference type="EMBL" id="EJZ13769.1"/>
    </source>
</evidence>
<sequence>MSTLRFDERVAVITGAGRGLGREYALLLASKGAKVVVNDPGGSLSGDGADTAPAQQVVDEITTAGGEAIAVTDSVATVEGGQAIIGKAVERFGRVDILIHNAGTVRRGSLKELTYNDFEAVLDVHLRGAFHVVRPAFPLMCDSGYGRVVLTSSIGGLYGNHEVANYAAAKAGILGLCNVVALEGAADGVLCNAIIPGAVTRMAEGRDTSAYPPMGPDLVAPVVGWLAHETCSVTGDYFVAIAGRLARAAVVESPGVYQPSWSMEQVGEQMTRIRDLSEPVVFPVVPDGHADHIRYSFGAAEGVTA</sequence>
<dbReference type="InterPro" id="IPR057326">
    <property type="entry name" value="KR_dom"/>
</dbReference>
<dbReference type="InterPro" id="IPR002347">
    <property type="entry name" value="SDR_fam"/>
</dbReference>
<evidence type="ECO:0000313" key="6">
    <source>
        <dbReference type="Proteomes" id="UP000006043"/>
    </source>
</evidence>
<protein>
    <submittedName>
        <fullName evidence="5">Oxidoreductase, short chain dehydrogenase/reductase</fullName>
    </submittedName>
</protein>
<evidence type="ECO:0000259" key="4">
    <source>
        <dbReference type="SMART" id="SM00822"/>
    </source>
</evidence>
<dbReference type="SUPFAM" id="SSF51735">
    <property type="entry name" value="NAD(P)-binding Rossmann-fold domains"/>
    <property type="match status" value="1"/>
</dbReference>
<dbReference type="PRINTS" id="PR00081">
    <property type="entry name" value="GDHRDH"/>
</dbReference>
<evidence type="ECO:0000256" key="1">
    <source>
        <dbReference type="ARBA" id="ARBA00006484"/>
    </source>
</evidence>
<name>K0VR02_MYCFO</name>
<dbReference type="PROSITE" id="PS00061">
    <property type="entry name" value="ADH_SHORT"/>
    <property type="match status" value="1"/>
</dbReference>
<dbReference type="PANTHER" id="PTHR45024:SF2">
    <property type="entry name" value="SCP2 DOMAIN-CONTAINING PROTEIN"/>
    <property type="match status" value="1"/>
</dbReference>
<dbReference type="InterPro" id="IPR036291">
    <property type="entry name" value="NAD(P)-bd_dom_sf"/>
</dbReference>
<dbReference type="InterPro" id="IPR020904">
    <property type="entry name" value="Sc_DH/Rdtase_CS"/>
</dbReference>
<dbReference type="EMBL" id="ALQB01000046">
    <property type="protein sequence ID" value="EJZ13769.1"/>
    <property type="molecule type" value="Genomic_DNA"/>
</dbReference>
<dbReference type="HOGENOM" id="CLU_010194_14_0_11"/>
<dbReference type="GeneID" id="93411736"/>